<feature type="region of interest" description="Disordered" evidence="1">
    <location>
        <begin position="1"/>
        <end position="44"/>
    </location>
</feature>
<dbReference type="Proteomes" id="UP000238762">
    <property type="component" value="Unassembled WGS sequence"/>
</dbReference>
<evidence type="ECO:0000313" key="3">
    <source>
        <dbReference type="Proteomes" id="UP000238762"/>
    </source>
</evidence>
<protein>
    <submittedName>
        <fullName evidence="2">Uncharacterized protein</fullName>
    </submittedName>
</protein>
<organism evidence="2 3">
    <name type="scientific">Merismopedia glauca CCAP 1448/3</name>
    <dbReference type="NCBI Taxonomy" id="1296344"/>
    <lineage>
        <taxon>Bacteria</taxon>
        <taxon>Bacillati</taxon>
        <taxon>Cyanobacteriota</taxon>
        <taxon>Cyanophyceae</taxon>
        <taxon>Synechococcales</taxon>
        <taxon>Merismopediaceae</taxon>
        <taxon>Merismopedia</taxon>
    </lineage>
</organism>
<proteinExistence type="predicted"/>
<reference evidence="2 3" key="2">
    <citation type="submission" date="2018-03" db="EMBL/GenBank/DDBJ databases">
        <title>The ancient ancestry and fast evolution of plastids.</title>
        <authorList>
            <person name="Moore K.R."/>
            <person name="Magnabosco C."/>
            <person name="Momper L."/>
            <person name="Gold D.A."/>
            <person name="Bosak T."/>
            <person name="Fournier G.P."/>
        </authorList>
    </citation>
    <scope>NUCLEOTIDE SEQUENCE [LARGE SCALE GENOMIC DNA]</scope>
    <source>
        <strain evidence="2 3">CCAP 1448/3</strain>
    </source>
</reference>
<evidence type="ECO:0000256" key="1">
    <source>
        <dbReference type="SAM" id="MobiDB-lite"/>
    </source>
</evidence>
<dbReference type="AlphaFoldDB" id="A0A2T1BZ17"/>
<name>A0A2T1BZ17_9CYAN</name>
<dbReference type="RefSeq" id="WP_106290542.1">
    <property type="nucleotide sequence ID" value="NZ_CAWNTC010000158.1"/>
</dbReference>
<sequence>MNKPLTPPNPEEDDLKTENLGNSVSDEFPPNPTEEPSIPNSQDPLLVNNRVDNVNRLNQLFRQLRVFQPLKPDKKEQEEEQELITLDENSKIEVQRLTNKIYVILTRALPSEGLKVSKNHHSHWDAFQVTWEWMQKKYDPDSSDANPYHRFNDKYWRFLKYIDLYRQDIKIKRVKNPLANDGDPNQPKTKTIYVYPVRLDKPLKDELGKDLNLLDILEIEGPPERSMIPDLINWFKSEPEILRQTLCFPRKKDSPTALDVALLLVEYYERGEGCTLQKLQARLEVSSQFYEFYRHKFISLVNEHFPQSRYYNGEQ</sequence>
<comment type="caution">
    <text evidence="2">The sequence shown here is derived from an EMBL/GenBank/DDBJ whole genome shotgun (WGS) entry which is preliminary data.</text>
</comment>
<dbReference type="EMBL" id="PVWJ01000125">
    <property type="protein sequence ID" value="PSB01184.1"/>
    <property type="molecule type" value="Genomic_DNA"/>
</dbReference>
<keyword evidence="3" id="KW-1185">Reference proteome</keyword>
<accession>A0A2T1BZ17</accession>
<gene>
    <name evidence="2" type="ORF">C7B64_19650</name>
</gene>
<evidence type="ECO:0000313" key="2">
    <source>
        <dbReference type="EMBL" id="PSB01184.1"/>
    </source>
</evidence>
<reference evidence="2 3" key="1">
    <citation type="submission" date="2018-02" db="EMBL/GenBank/DDBJ databases">
        <authorList>
            <person name="Cohen D.B."/>
            <person name="Kent A.D."/>
        </authorList>
    </citation>
    <scope>NUCLEOTIDE SEQUENCE [LARGE SCALE GENOMIC DNA]</scope>
    <source>
        <strain evidence="2 3">CCAP 1448/3</strain>
    </source>
</reference>